<protein>
    <submittedName>
        <fullName evidence="3">Uncharacterized protein</fullName>
    </submittedName>
</protein>
<evidence type="ECO:0000313" key="3">
    <source>
        <dbReference type="EMBL" id="JAC19414.1"/>
    </source>
</evidence>
<proteinExistence type="evidence at transcript level"/>
<sequence>VSCESNESCCWLICLGLRPACRAEREDRLFKCKRRRACFCQSATSNMSADIATKPLQRTGHIATSYKNGVLVWGGYRETERSTRYLPGNELWFFDTFLERWTLRNTTGMSLQARRARSPVLGDALYLFGGFHTDRNTNQLYRLDLTTLMWELVDAQGHLPTPCDKMAGWTHRDCLYVFWRVLARHRAREYHGRLTLPMFHDMQAPWRGWTNQLVMFDT</sequence>
<keyword evidence="2" id="KW-0677">Repeat</keyword>
<dbReference type="Gene3D" id="2.120.10.80">
    <property type="entry name" value="Kelch-type beta propeller"/>
    <property type="match status" value="1"/>
</dbReference>
<dbReference type="AlphaFoldDB" id="A0A023FET3"/>
<dbReference type="EMBL" id="GBBK01005068">
    <property type="protein sequence ID" value="JAC19414.1"/>
    <property type="molecule type" value="mRNA"/>
</dbReference>
<feature type="non-terminal residue" evidence="3">
    <location>
        <position position="1"/>
    </location>
</feature>
<reference evidence="3" key="1">
    <citation type="submission" date="2014-03" db="EMBL/GenBank/DDBJ databases">
        <title>The sialotranscriptome of Amblyomma triste, Amblyomma parvum and Amblyomma cajennense ticks, uncovered by 454-based RNA-seq.</title>
        <authorList>
            <person name="Garcia G.R."/>
            <person name="Gardinassi L.G."/>
            <person name="Ribeiro J.M."/>
            <person name="Anatriello E."/>
            <person name="Ferreira B.R."/>
            <person name="Moreira H.N."/>
            <person name="Mafra C."/>
            <person name="Olegario M.M."/>
            <person name="Szabo P.J."/>
            <person name="Miranda-Santos I.K."/>
            <person name="Maruyama S.R."/>
        </authorList>
    </citation>
    <scope>NUCLEOTIDE SEQUENCE</scope>
    <source>
        <strain evidence="3">Uberlandia</strain>
        <tissue evidence="3">Salivary glands</tissue>
    </source>
</reference>
<dbReference type="PANTHER" id="PTHR46228">
    <property type="entry name" value="KELCH DOMAIN-CONTAINING PROTEIN"/>
    <property type="match status" value="1"/>
</dbReference>
<accession>A0A023FET3</accession>
<dbReference type="PANTHER" id="PTHR46228:SF2">
    <property type="entry name" value="KELCH REPEAT PROTEIN (AFU_ORTHOLOGUE AFUA_4G14350)"/>
    <property type="match status" value="1"/>
</dbReference>
<dbReference type="InterPro" id="IPR015915">
    <property type="entry name" value="Kelch-typ_b-propeller"/>
</dbReference>
<name>A0A023FET3_AMBCJ</name>
<evidence type="ECO:0000256" key="2">
    <source>
        <dbReference type="ARBA" id="ARBA00022737"/>
    </source>
</evidence>
<evidence type="ECO:0000256" key="1">
    <source>
        <dbReference type="ARBA" id="ARBA00022441"/>
    </source>
</evidence>
<keyword evidence="1" id="KW-0880">Kelch repeat</keyword>
<dbReference type="Pfam" id="PF24681">
    <property type="entry name" value="Kelch_KLHDC2_KLHL20_DRC7"/>
    <property type="match status" value="1"/>
</dbReference>
<dbReference type="SUPFAM" id="SSF117281">
    <property type="entry name" value="Kelch motif"/>
    <property type="match status" value="1"/>
</dbReference>
<organism evidence="3">
    <name type="scientific">Amblyomma cajennense</name>
    <name type="common">Cayenne tick</name>
    <name type="synonym">Acarus cajennensis</name>
    <dbReference type="NCBI Taxonomy" id="34607"/>
    <lineage>
        <taxon>Eukaryota</taxon>
        <taxon>Metazoa</taxon>
        <taxon>Ecdysozoa</taxon>
        <taxon>Arthropoda</taxon>
        <taxon>Chelicerata</taxon>
        <taxon>Arachnida</taxon>
        <taxon>Acari</taxon>
        <taxon>Parasitiformes</taxon>
        <taxon>Ixodida</taxon>
        <taxon>Ixodoidea</taxon>
        <taxon>Ixodidae</taxon>
        <taxon>Amblyomminae</taxon>
        <taxon>Amblyomma</taxon>
    </lineage>
</organism>
<feature type="non-terminal residue" evidence="3">
    <location>
        <position position="218"/>
    </location>
</feature>